<reference evidence="5" key="1">
    <citation type="submission" date="2016-10" db="EMBL/GenBank/DDBJ databases">
        <authorList>
            <person name="Varghese N."/>
            <person name="Submissions S."/>
        </authorList>
    </citation>
    <scope>NUCLEOTIDE SEQUENCE [LARGE SCALE GENOMIC DNA]</scope>
    <source>
        <strain evidence="5">DSM 25751</strain>
    </source>
</reference>
<keyword evidence="5" id="KW-1185">Reference proteome</keyword>
<evidence type="ECO:0000256" key="2">
    <source>
        <dbReference type="SAM" id="Coils"/>
    </source>
</evidence>
<evidence type="ECO:0000256" key="3">
    <source>
        <dbReference type="SAM" id="MobiDB-lite"/>
    </source>
</evidence>
<protein>
    <submittedName>
        <fullName evidence="4">Plasmid recombination enzyme</fullName>
    </submittedName>
</protein>
<dbReference type="EMBL" id="FNYW01000063">
    <property type="protein sequence ID" value="SEJ06290.1"/>
    <property type="molecule type" value="Genomic_DNA"/>
</dbReference>
<dbReference type="GO" id="GO:0003677">
    <property type="term" value="F:DNA binding"/>
    <property type="evidence" value="ECO:0007669"/>
    <property type="project" value="InterPro"/>
</dbReference>
<gene>
    <name evidence="4" type="ORF">SAMN04488113_1635</name>
</gene>
<dbReference type="NCBIfam" id="NF041497">
    <property type="entry name" value="MobV"/>
    <property type="match status" value="1"/>
</dbReference>
<feature type="region of interest" description="Disordered" evidence="3">
    <location>
        <begin position="14"/>
        <end position="35"/>
    </location>
</feature>
<accession>A0A1H6W0D9</accession>
<evidence type="ECO:0000313" key="4">
    <source>
        <dbReference type="EMBL" id="SEJ06290.1"/>
    </source>
</evidence>
<dbReference type="CDD" id="cd17242">
    <property type="entry name" value="MobM_relaxase"/>
    <property type="match status" value="1"/>
</dbReference>
<dbReference type="Pfam" id="PF01076">
    <property type="entry name" value="Mob_Pre"/>
    <property type="match status" value="1"/>
</dbReference>
<feature type="compositionally biased region" description="Basic and acidic residues" evidence="3">
    <location>
        <begin position="396"/>
        <end position="412"/>
    </location>
</feature>
<keyword evidence="2" id="KW-0175">Coiled coil</keyword>
<evidence type="ECO:0000256" key="1">
    <source>
        <dbReference type="ARBA" id="ARBA00010657"/>
    </source>
</evidence>
<feature type="coiled-coil region" evidence="2">
    <location>
        <begin position="191"/>
        <end position="218"/>
    </location>
</feature>
<dbReference type="Proteomes" id="UP000198564">
    <property type="component" value="Unassembled WGS sequence"/>
</dbReference>
<feature type="compositionally biased region" description="Basic and acidic residues" evidence="3">
    <location>
        <begin position="25"/>
        <end position="35"/>
    </location>
</feature>
<dbReference type="STRING" id="1130080.SAMN04488113_1635"/>
<dbReference type="OrthoDB" id="9800759at2"/>
<dbReference type="InterPro" id="IPR001668">
    <property type="entry name" value="Mob_Pre"/>
</dbReference>
<dbReference type="AlphaFoldDB" id="A0A1H6W0D9"/>
<proteinExistence type="inferred from homology"/>
<name>A0A1H6W0D9_9LACT</name>
<organism evidence="4 5">
    <name type="scientific">Alkalibacterium gilvum</name>
    <dbReference type="NCBI Taxonomy" id="1130080"/>
    <lineage>
        <taxon>Bacteria</taxon>
        <taxon>Bacillati</taxon>
        <taxon>Bacillota</taxon>
        <taxon>Bacilli</taxon>
        <taxon>Lactobacillales</taxon>
        <taxon>Carnobacteriaceae</taxon>
        <taxon>Alkalibacterium</taxon>
    </lineage>
</organism>
<evidence type="ECO:0000313" key="5">
    <source>
        <dbReference type="Proteomes" id="UP000198564"/>
    </source>
</evidence>
<comment type="similarity">
    <text evidence="1">Belongs to the plasmid mobilization pre family.</text>
</comment>
<sequence>MSMVAARMQKMKAGNLTGIGNHNQRKTENHSNPDIDIDRSNLNYELVHQTENYKTDIQAFINENKASSRAVRKDAVLVSEWIITSDTIFFEALTPEQTRSFFEEAKDYFADRFGEQNIRYATVHLDETTPHMHLGVVPFDEDYKLSAKTVFNRPVLREIQEDLPKVLQTAGFDIERGRKGSEQKNLTVPEYKAMKKEQEEIEKKVQQKKEELSAYQKETKKEYPLAILPMKENKMVDVETGEKNIFGKSKMKQEKQWTGNVLLSEEDYLTMTHAIQQGKEAEEKLTAVLETDVYEENAFFKAKVESLAEEKIILRKEKKEILDLNNKHVGLYRVLEKENSFLKGEISDLKKELRLLYKTTRSFLKERTSDIKAFKTLFNDFMRDLSEKLTSNGIDNHFEKEQEKEKKKERTQSRGRFR</sequence>
<dbReference type="Gene3D" id="3.30.930.30">
    <property type="match status" value="1"/>
</dbReference>
<feature type="coiled-coil region" evidence="2">
    <location>
        <begin position="307"/>
        <end position="352"/>
    </location>
</feature>
<feature type="region of interest" description="Disordered" evidence="3">
    <location>
        <begin position="395"/>
        <end position="418"/>
    </location>
</feature>
<dbReference type="GO" id="GO:0006310">
    <property type="term" value="P:DNA recombination"/>
    <property type="evidence" value="ECO:0007669"/>
    <property type="project" value="InterPro"/>
</dbReference>
<dbReference type="RefSeq" id="WP_091636753.1">
    <property type="nucleotide sequence ID" value="NZ_FNYW01000063.1"/>
</dbReference>